<organism evidence="3 4">
    <name type="scientific">Phialocephala subalpina</name>
    <dbReference type="NCBI Taxonomy" id="576137"/>
    <lineage>
        <taxon>Eukaryota</taxon>
        <taxon>Fungi</taxon>
        <taxon>Dikarya</taxon>
        <taxon>Ascomycota</taxon>
        <taxon>Pezizomycotina</taxon>
        <taxon>Leotiomycetes</taxon>
        <taxon>Helotiales</taxon>
        <taxon>Mollisiaceae</taxon>
        <taxon>Phialocephala</taxon>
        <taxon>Phialocephala fortinii species complex</taxon>
    </lineage>
</organism>
<name>A0A1L7XU19_9HELO</name>
<reference evidence="3 4" key="1">
    <citation type="submission" date="2016-03" db="EMBL/GenBank/DDBJ databases">
        <authorList>
            <person name="Ploux O."/>
        </authorList>
    </citation>
    <scope>NUCLEOTIDE SEQUENCE [LARGE SCALE GENOMIC DNA]</scope>
    <source>
        <strain evidence="3 4">UAMH 11012</strain>
    </source>
</reference>
<accession>A0A1L7XU19</accession>
<dbReference type="InterPro" id="IPR013217">
    <property type="entry name" value="Methyltransf_12"/>
</dbReference>
<dbReference type="OrthoDB" id="66144at2759"/>
<proteinExistence type="predicted"/>
<feature type="region of interest" description="Disordered" evidence="1">
    <location>
        <begin position="47"/>
        <end position="67"/>
    </location>
</feature>
<gene>
    <name evidence="3" type="ORF">PAC_18394</name>
</gene>
<dbReference type="AlphaFoldDB" id="A0A1L7XU19"/>
<dbReference type="SUPFAM" id="SSF53335">
    <property type="entry name" value="S-adenosyl-L-methionine-dependent methyltransferases"/>
    <property type="match status" value="1"/>
</dbReference>
<evidence type="ECO:0000256" key="1">
    <source>
        <dbReference type="SAM" id="MobiDB-lite"/>
    </source>
</evidence>
<sequence>MSQTPPPEGLVSGPSALDAVIDLQLKAIHSLGSNIGAHIQHLEAKVEKLGNPSHTSAEASKKRKRATPELPQRILDAILSCGDNLAAQMQDLDAKIDQLVDREMARTRILVTEAYNKRASDYDTASSFHRRLARRYKEYVKPKAGESLLDLACGTGQVAFAMAPHLQLLGAGVQPGRIVGIDISSGMLKVAKQKLQLPEHLGHRIQFLEHDITKLHEVGELKGMEGAFDIITVCSALVLLDDPVEAIRHWATYLKPTGRLVLDVPHPMAMLGVRVLSKIAPQFGVDVLGNREWISGPQSLTDVLESAGLDTKVKETEVWSGVPASTDYVGKLKKESIWTSYEGGPIFETMTKRSSAWECLGENEKRKARWKFEDEFAALASEDGCVKEVNKLFIGVGVKRWSVVPTPRPS</sequence>
<protein>
    <recommendedName>
        <fullName evidence="2">Methyltransferase type 12 domain-containing protein</fullName>
    </recommendedName>
</protein>
<evidence type="ECO:0000313" key="4">
    <source>
        <dbReference type="Proteomes" id="UP000184330"/>
    </source>
</evidence>
<dbReference type="Proteomes" id="UP000184330">
    <property type="component" value="Unassembled WGS sequence"/>
</dbReference>
<dbReference type="Gene3D" id="3.40.50.150">
    <property type="entry name" value="Vaccinia Virus protein VP39"/>
    <property type="match status" value="1"/>
</dbReference>
<dbReference type="EMBL" id="FJOG01000056">
    <property type="protein sequence ID" value="CZR68495.1"/>
    <property type="molecule type" value="Genomic_DNA"/>
</dbReference>
<evidence type="ECO:0000313" key="3">
    <source>
        <dbReference type="EMBL" id="CZR68495.1"/>
    </source>
</evidence>
<dbReference type="InterPro" id="IPR029063">
    <property type="entry name" value="SAM-dependent_MTases_sf"/>
</dbReference>
<dbReference type="STRING" id="576137.A0A1L7XU19"/>
<dbReference type="Pfam" id="PF08242">
    <property type="entry name" value="Methyltransf_12"/>
    <property type="match status" value="1"/>
</dbReference>
<feature type="domain" description="Methyltransferase type 12" evidence="2">
    <location>
        <begin position="149"/>
        <end position="260"/>
    </location>
</feature>
<dbReference type="PANTHER" id="PTHR43861:SF1">
    <property type="entry name" value="TRANS-ACONITATE 2-METHYLTRANSFERASE"/>
    <property type="match status" value="1"/>
</dbReference>
<dbReference type="PANTHER" id="PTHR43861">
    <property type="entry name" value="TRANS-ACONITATE 2-METHYLTRANSFERASE-RELATED"/>
    <property type="match status" value="1"/>
</dbReference>
<dbReference type="CDD" id="cd02440">
    <property type="entry name" value="AdoMet_MTases"/>
    <property type="match status" value="1"/>
</dbReference>
<keyword evidence="4" id="KW-1185">Reference proteome</keyword>
<evidence type="ECO:0000259" key="2">
    <source>
        <dbReference type="Pfam" id="PF08242"/>
    </source>
</evidence>